<comment type="caution">
    <text evidence="2">The sequence shown here is derived from an EMBL/GenBank/DDBJ whole genome shotgun (WGS) entry which is preliminary data.</text>
</comment>
<feature type="compositionally biased region" description="Basic and acidic residues" evidence="1">
    <location>
        <begin position="76"/>
        <end position="85"/>
    </location>
</feature>
<evidence type="ECO:0000256" key="1">
    <source>
        <dbReference type="SAM" id="MobiDB-lite"/>
    </source>
</evidence>
<name>A0A8H6KQU3_9PEZI</name>
<gene>
    <name evidence="2" type="ORF">CMUS01_05582</name>
</gene>
<keyword evidence="3" id="KW-1185">Reference proteome</keyword>
<sequence>MVPPLGPSRLGAFGRVRPGRHYGASNSSGGDPSFIGFLGDEVNFDEVLKDVSELSQGYWSEQQPALVPANSPEALAYDKPKNSND</sequence>
<evidence type="ECO:0000313" key="2">
    <source>
        <dbReference type="EMBL" id="KAF6835987.1"/>
    </source>
</evidence>
<feature type="region of interest" description="Disordered" evidence="1">
    <location>
        <begin position="61"/>
        <end position="85"/>
    </location>
</feature>
<accession>A0A8H6KQU3</accession>
<proteinExistence type="predicted"/>
<dbReference type="Proteomes" id="UP000639643">
    <property type="component" value="Unassembled WGS sequence"/>
</dbReference>
<dbReference type="AlphaFoldDB" id="A0A8H6KQU3"/>
<evidence type="ECO:0000313" key="3">
    <source>
        <dbReference type="Proteomes" id="UP000639643"/>
    </source>
</evidence>
<protein>
    <submittedName>
        <fullName evidence="2">Uncharacterized protein</fullName>
    </submittedName>
</protein>
<reference evidence="2" key="1">
    <citation type="journal article" date="2020" name="Phytopathology">
        <title>Genome Sequence Resources of Colletotrichum truncatum, C. plurivorum, C. musicola, and C. sojae: Four Species Pathogenic to Soybean (Glycine max).</title>
        <authorList>
            <person name="Rogerio F."/>
            <person name="Boufleur T.R."/>
            <person name="Ciampi-Guillardi M."/>
            <person name="Sukno S.A."/>
            <person name="Thon M.R."/>
            <person name="Massola Junior N.S."/>
            <person name="Baroncelli R."/>
        </authorList>
    </citation>
    <scope>NUCLEOTIDE SEQUENCE</scope>
    <source>
        <strain evidence="2">LFN0074</strain>
    </source>
</reference>
<organism evidence="2 3">
    <name type="scientific">Colletotrichum musicola</name>
    <dbReference type="NCBI Taxonomy" id="2175873"/>
    <lineage>
        <taxon>Eukaryota</taxon>
        <taxon>Fungi</taxon>
        <taxon>Dikarya</taxon>
        <taxon>Ascomycota</taxon>
        <taxon>Pezizomycotina</taxon>
        <taxon>Sordariomycetes</taxon>
        <taxon>Hypocreomycetidae</taxon>
        <taxon>Glomerellales</taxon>
        <taxon>Glomerellaceae</taxon>
        <taxon>Colletotrichum</taxon>
        <taxon>Colletotrichum orchidearum species complex</taxon>
    </lineage>
</organism>
<dbReference type="EMBL" id="WIGM01000167">
    <property type="protein sequence ID" value="KAF6835987.1"/>
    <property type="molecule type" value="Genomic_DNA"/>
</dbReference>